<keyword evidence="1" id="KW-1133">Transmembrane helix</keyword>
<keyword evidence="1" id="KW-0472">Membrane</keyword>
<dbReference type="AlphaFoldDB" id="A0AAU7NSH3"/>
<reference evidence="2 3" key="1">
    <citation type="journal article" date="2024" name="Microbiology">
        <title>Methylomarinum rosea sp. nov., a novel halophilic methanotrophic bacterium from the hypersaline Lake Elton.</title>
        <authorList>
            <person name="Suleimanov R.Z."/>
            <person name="Oshkin I.Y."/>
            <person name="Danilova O.V."/>
            <person name="Suzina N.E."/>
            <person name="Dedysh S.N."/>
        </authorList>
    </citation>
    <scope>NUCLEOTIDE SEQUENCE [LARGE SCALE GENOMIC DNA]</scope>
    <source>
        <strain evidence="2 3">Ch1-1</strain>
    </source>
</reference>
<feature type="transmembrane region" description="Helical" evidence="1">
    <location>
        <begin position="121"/>
        <end position="139"/>
    </location>
</feature>
<evidence type="ECO:0000313" key="3">
    <source>
        <dbReference type="Proteomes" id="UP001225378"/>
    </source>
</evidence>
<evidence type="ECO:0000313" key="2">
    <source>
        <dbReference type="EMBL" id="XBS19566.1"/>
    </source>
</evidence>
<evidence type="ECO:0000256" key="1">
    <source>
        <dbReference type="SAM" id="Phobius"/>
    </source>
</evidence>
<name>A0AAU7NSH3_9GAMM</name>
<sequence>MNSSSKIKWLLLLTTLGILIIVPDFAVWLIHTLFELLHALFEVIEGALDEIIEHLFHTDRHTTQIIVFYLMWAMILYPVYRIYRFFKKRINELRETLPCRCKDIKEQTKNNWQQQTFIKKFKFVSGCFLGALGISYLVFL</sequence>
<protein>
    <submittedName>
        <fullName evidence="2">Uncharacterized protein</fullName>
    </submittedName>
</protein>
<accession>A0AAU7NSH3</accession>
<dbReference type="RefSeq" id="WP_305907687.1">
    <property type="nucleotide sequence ID" value="NZ_CP157743.1"/>
</dbReference>
<organism evidence="2 3">
    <name type="scientific">Methylomarinum roseum</name>
    <dbReference type="NCBI Taxonomy" id="3067653"/>
    <lineage>
        <taxon>Bacteria</taxon>
        <taxon>Pseudomonadati</taxon>
        <taxon>Pseudomonadota</taxon>
        <taxon>Gammaproteobacteria</taxon>
        <taxon>Methylococcales</taxon>
        <taxon>Methylococcaceae</taxon>
        <taxon>Methylomarinum</taxon>
    </lineage>
</organism>
<dbReference type="EMBL" id="CP157743">
    <property type="protein sequence ID" value="XBS19566.1"/>
    <property type="molecule type" value="Genomic_DNA"/>
</dbReference>
<keyword evidence="3" id="KW-1185">Reference proteome</keyword>
<dbReference type="Proteomes" id="UP001225378">
    <property type="component" value="Chromosome"/>
</dbReference>
<gene>
    <name evidence="2" type="ORF">Q9L42_014530</name>
</gene>
<feature type="transmembrane region" description="Helical" evidence="1">
    <location>
        <begin position="65"/>
        <end position="83"/>
    </location>
</feature>
<dbReference type="KEGG" id="mech:Q9L42_014530"/>
<proteinExistence type="predicted"/>
<keyword evidence="1" id="KW-0812">Transmembrane</keyword>